<dbReference type="NCBIfam" id="TIGR01845">
    <property type="entry name" value="outer_NodT"/>
    <property type="match status" value="1"/>
</dbReference>
<evidence type="ECO:0000313" key="4">
    <source>
        <dbReference type="EMBL" id="TDO29121.1"/>
    </source>
</evidence>
<comment type="caution">
    <text evidence="4">The sequence shown here is derived from an EMBL/GenBank/DDBJ whole genome shotgun (WGS) entry which is preliminary data.</text>
</comment>
<gene>
    <name evidence="4" type="ORF">BC659_1204</name>
</gene>
<dbReference type="PANTHER" id="PTHR30203:SF30">
    <property type="entry name" value="OUTER MEMBRANE PROTEIN-RELATED"/>
    <property type="match status" value="1"/>
</dbReference>
<sequence length="473" mass="53421">MKLPVKYLFLVSTIVGLGACKVPAITSKEEDKTVPVSYTSSQDTTNIARVPWRQYFTDPHLIALIDTALQNNQELNITLQEIEMSKNEIMQRRGEYLPFVNIRAGAAVDRAGKYTWDGFSEEDLKANPDKGPKYVGDFIGGAFFSWELDVWKKLRNAQKSAVLRMASNVEGRNFMITQIIAEIASSYYELMALDNQLQIIEQNITLQSNVLKIIRQQKEAAKVTQLAVNRFEAQLLNTQNLQYEIKQQITETENRIRYLTGKYTPVIERNSMQFNTMPVDDMQTGVPAQLLVNRPDIRQAELDIAAAKLDVQVARANFYPSFSLQAGLGFQAFNPLYLIRPASIIYNLAGDMVAPLVNKNAITATYYNANAQQTQAIYKYQQTILNAYTEVLNQIAKAANFKTSYALKAKEVDILLQSVGISNNLFNSARADYMEVLLTQREALESKMQLIEIRMKQLSAKVNIYKALGGGWN</sequence>
<keyword evidence="2" id="KW-0472">Membrane</keyword>
<feature type="coiled-coil region" evidence="3">
    <location>
        <begin position="434"/>
        <end position="461"/>
    </location>
</feature>
<dbReference type="EMBL" id="SNWP01000010">
    <property type="protein sequence ID" value="TDO29121.1"/>
    <property type="molecule type" value="Genomic_DNA"/>
</dbReference>
<dbReference type="InterPro" id="IPR010131">
    <property type="entry name" value="MdtP/NodT-like"/>
</dbReference>
<comment type="subcellular location">
    <subcellularLocation>
        <location evidence="2">Cell membrane</location>
        <topology evidence="2">Lipid-anchor</topology>
    </subcellularLocation>
</comment>
<dbReference type="OrthoDB" id="9770517at2"/>
<dbReference type="Pfam" id="PF02321">
    <property type="entry name" value="OEP"/>
    <property type="match status" value="2"/>
</dbReference>
<keyword evidence="2" id="KW-0812">Transmembrane</keyword>
<organism evidence="4 5">
    <name type="scientific">Sediminibacterium goheungense</name>
    <dbReference type="NCBI Taxonomy" id="1086393"/>
    <lineage>
        <taxon>Bacteria</taxon>
        <taxon>Pseudomonadati</taxon>
        <taxon>Bacteroidota</taxon>
        <taxon>Chitinophagia</taxon>
        <taxon>Chitinophagales</taxon>
        <taxon>Chitinophagaceae</taxon>
        <taxon>Sediminibacterium</taxon>
    </lineage>
</organism>
<dbReference type="PANTHER" id="PTHR30203">
    <property type="entry name" value="OUTER MEMBRANE CATION EFFLUX PROTEIN"/>
    <property type="match status" value="1"/>
</dbReference>
<accession>A0A4R6J2V8</accession>
<dbReference type="InterPro" id="IPR003423">
    <property type="entry name" value="OMP_efflux"/>
</dbReference>
<keyword evidence="2" id="KW-1134">Transmembrane beta strand</keyword>
<dbReference type="RefSeq" id="WP_133473726.1">
    <property type="nucleotide sequence ID" value="NZ_SNWP01000010.1"/>
</dbReference>
<dbReference type="GO" id="GO:0005886">
    <property type="term" value="C:plasma membrane"/>
    <property type="evidence" value="ECO:0007669"/>
    <property type="project" value="UniProtKB-SubCell"/>
</dbReference>
<name>A0A4R6J2V8_9BACT</name>
<evidence type="ECO:0000256" key="3">
    <source>
        <dbReference type="SAM" id="Coils"/>
    </source>
</evidence>
<keyword evidence="2 4" id="KW-0449">Lipoprotein</keyword>
<proteinExistence type="inferred from homology"/>
<comment type="similarity">
    <text evidence="1 2">Belongs to the outer membrane factor (OMF) (TC 1.B.17) family.</text>
</comment>
<dbReference type="GO" id="GO:0015562">
    <property type="term" value="F:efflux transmembrane transporter activity"/>
    <property type="evidence" value="ECO:0007669"/>
    <property type="project" value="InterPro"/>
</dbReference>
<keyword evidence="5" id="KW-1185">Reference proteome</keyword>
<dbReference type="Proteomes" id="UP000295741">
    <property type="component" value="Unassembled WGS sequence"/>
</dbReference>
<dbReference type="SUPFAM" id="SSF56954">
    <property type="entry name" value="Outer membrane efflux proteins (OEP)"/>
    <property type="match status" value="1"/>
</dbReference>
<dbReference type="Gene3D" id="1.20.1600.10">
    <property type="entry name" value="Outer membrane efflux proteins (OEP)"/>
    <property type="match status" value="1"/>
</dbReference>
<dbReference type="PROSITE" id="PS51257">
    <property type="entry name" value="PROKAR_LIPOPROTEIN"/>
    <property type="match status" value="1"/>
</dbReference>
<dbReference type="Gene3D" id="2.20.200.10">
    <property type="entry name" value="Outer membrane efflux proteins (OEP)"/>
    <property type="match status" value="1"/>
</dbReference>
<feature type="coiled-coil region" evidence="3">
    <location>
        <begin position="65"/>
        <end position="92"/>
    </location>
</feature>
<evidence type="ECO:0000256" key="2">
    <source>
        <dbReference type="RuleBase" id="RU362097"/>
    </source>
</evidence>
<evidence type="ECO:0000256" key="1">
    <source>
        <dbReference type="ARBA" id="ARBA00007613"/>
    </source>
</evidence>
<keyword evidence="2" id="KW-0564">Palmitate</keyword>
<protein>
    <submittedName>
        <fullName evidence="4">NodT family efflux transporter outer membrane factor (OMF) lipoprotein</fullName>
    </submittedName>
</protein>
<keyword evidence="3" id="KW-0175">Coiled coil</keyword>
<reference evidence="4 5" key="1">
    <citation type="submission" date="2019-03" db="EMBL/GenBank/DDBJ databases">
        <title>Genomic Encyclopedia of Archaeal and Bacterial Type Strains, Phase II (KMG-II): from individual species to whole genera.</title>
        <authorList>
            <person name="Goeker M."/>
        </authorList>
    </citation>
    <scope>NUCLEOTIDE SEQUENCE [LARGE SCALE GENOMIC DNA]</scope>
    <source>
        <strain evidence="4 5">DSM 28323</strain>
    </source>
</reference>
<evidence type="ECO:0000313" key="5">
    <source>
        <dbReference type="Proteomes" id="UP000295741"/>
    </source>
</evidence>
<dbReference type="AlphaFoldDB" id="A0A4R6J2V8"/>